<organism evidence="1 2">
    <name type="scientific">Chromohalobacter israelensis (strain ATCC BAA-138 / DSM 3043 / CIP 106854 / NCIMB 13768 / 1H11)</name>
    <name type="common">Chromohalobacter salexigens</name>
    <dbReference type="NCBI Taxonomy" id="290398"/>
    <lineage>
        <taxon>Bacteria</taxon>
        <taxon>Pseudomonadati</taxon>
        <taxon>Pseudomonadota</taxon>
        <taxon>Gammaproteobacteria</taxon>
        <taxon>Oceanospirillales</taxon>
        <taxon>Halomonadaceae</taxon>
        <taxon>Chromohalobacter</taxon>
    </lineage>
</organism>
<reference evidence="1 2" key="1">
    <citation type="journal article" date="2011" name="Stand. Genomic Sci.">
        <title>Complete genome sequence of the halophilic and highly halotolerant Chromohalobacter salexigens type strain (1H11(T)).</title>
        <authorList>
            <person name="Copeland A."/>
            <person name="O'Connor K."/>
            <person name="Lucas S."/>
            <person name="Lapidus A."/>
            <person name="Berry K.W."/>
            <person name="Detter J.C."/>
            <person name="Del Rio T.G."/>
            <person name="Hammon N."/>
            <person name="Dalin E."/>
            <person name="Tice H."/>
            <person name="Pitluck S."/>
            <person name="Bruce D."/>
            <person name="Goodwin L."/>
            <person name="Han C."/>
            <person name="Tapia R."/>
            <person name="Saunders E."/>
            <person name="Schmutz J."/>
            <person name="Brettin T."/>
            <person name="Larimer F."/>
            <person name="Land M."/>
            <person name="Hauser L."/>
            <person name="Vargas C."/>
            <person name="Nieto J.J."/>
            <person name="Kyrpides N.C."/>
            <person name="Ivanova N."/>
            <person name="Goker M."/>
            <person name="Klenk H.P."/>
            <person name="Csonka L.N."/>
            <person name="Woyke T."/>
        </authorList>
    </citation>
    <scope>NUCLEOTIDE SEQUENCE [LARGE SCALE GENOMIC DNA]</scope>
    <source>
        <strain evidence="2">ATCC BAA-138 / DSM 3043 / CIP 106854 / NCIMB 13768 / 1H11</strain>
    </source>
</reference>
<dbReference type="AlphaFoldDB" id="Q1R081"/>
<dbReference type="KEGG" id="csa:Csal_0515"/>
<dbReference type="Proteomes" id="UP000000239">
    <property type="component" value="Chromosome"/>
</dbReference>
<evidence type="ECO:0008006" key="3">
    <source>
        <dbReference type="Google" id="ProtNLM"/>
    </source>
</evidence>
<dbReference type="EMBL" id="CP000285">
    <property type="protein sequence ID" value="ABE57877.1"/>
    <property type="molecule type" value="Genomic_DNA"/>
</dbReference>
<evidence type="ECO:0000313" key="1">
    <source>
        <dbReference type="EMBL" id="ABE57877.1"/>
    </source>
</evidence>
<dbReference type="OrthoDB" id="9204516at2"/>
<dbReference type="HOGENOM" id="CLU_096082_0_0_6"/>
<dbReference type="InterPro" id="IPR023381">
    <property type="entry name" value="YP001051499.1-like_dom_sf"/>
</dbReference>
<proteinExistence type="predicted"/>
<dbReference type="Pfam" id="PF04222">
    <property type="entry name" value="DUF416"/>
    <property type="match status" value="1"/>
</dbReference>
<keyword evidence="2" id="KW-1185">Reference proteome</keyword>
<dbReference type="InterPro" id="IPR007338">
    <property type="entry name" value="DUF416"/>
</dbReference>
<evidence type="ECO:0000313" key="2">
    <source>
        <dbReference type="Proteomes" id="UP000000239"/>
    </source>
</evidence>
<sequence length="199" mass="21585">MTSSAGGFHARLEALPSRGRLAFMAALIERMWPNYALYAEMSGVGDPKVLRNVLDLAWEALAVKDAAIDFDKQAEKLAAQEPPESDGSFGARRAVEVVMAMAALLDALRGEAPEAPRDVSRLSRDGVHAYIEMTDGAEDDDAERLAARVREHPLMDDEHGFQEAVLECVEAPLTRDALKALRRLGRNEGVSNLGLSADA</sequence>
<gene>
    <name evidence="1" type="ordered locus">Csal_0515</name>
</gene>
<dbReference type="GeneID" id="95333269"/>
<protein>
    <recommendedName>
        <fullName evidence="3">DUF416 domain-containing protein</fullName>
    </recommendedName>
</protein>
<dbReference type="eggNOG" id="COG3068">
    <property type="taxonomic scope" value="Bacteria"/>
</dbReference>
<dbReference type="Gene3D" id="1.20.1590.10">
    <property type="entry name" value="YP_001051499.1 domain like"/>
    <property type="match status" value="1"/>
</dbReference>
<accession>Q1R081</accession>
<dbReference type="STRING" id="290398.Csal_0515"/>
<name>Q1R081_CHRI1</name>
<dbReference type="RefSeq" id="WP_011505823.1">
    <property type="nucleotide sequence ID" value="NC_007963.1"/>
</dbReference>